<dbReference type="AlphaFoldDB" id="A0A1V6T5M8"/>
<dbReference type="Proteomes" id="UP000191285">
    <property type="component" value="Unassembled WGS sequence"/>
</dbReference>
<evidence type="ECO:0000313" key="2">
    <source>
        <dbReference type="Proteomes" id="UP000191285"/>
    </source>
</evidence>
<reference evidence="2" key="1">
    <citation type="journal article" date="2017" name="Nat. Microbiol.">
        <title>Global analysis of biosynthetic gene clusters reveals vast potential of secondary metabolite production in Penicillium species.</title>
        <authorList>
            <person name="Nielsen J.C."/>
            <person name="Grijseels S."/>
            <person name="Prigent S."/>
            <person name="Ji B."/>
            <person name="Dainat J."/>
            <person name="Nielsen K.F."/>
            <person name="Frisvad J.C."/>
            <person name="Workman M."/>
            <person name="Nielsen J."/>
        </authorList>
    </citation>
    <scope>NUCLEOTIDE SEQUENCE [LARGE SCALE GENOMIC DNA]</scope>
    <source>
        <strain evidence="2">IBT 24891</strain>
    </source>
</reference>
<keyword evidence="2" id="KW-1185">Reference proteome</keyword>
<dbReference type="STRING" id="303698.A0A1V6T5M8"/>
<gene>
    <name evidence="1" type="ORF">PENSTE_c012G03641</name>
</gene>
<sequence length="551" mass="61578">MSRTYDLGRAHFQAAKSPLQLQLTATGDFMWSIGFSNNSSRVVNIQGTQLFATWVTEAPEIELRFHVEIDPNQVWPLSRLVSTLSEKICGSKVWSDLGFTIVFKSCETFEGGNDTISKTCLTFGMSKDIHSDSLGRIGNRKIPSVLKDSPSAHPPACHPWMLLSAIDINLKYYGPSLQAERKEDEILPSIGLDLFDKQSQIANLGFMLDSERRDLEFSCKADAGMTMRKIYMSDDKIETDFEKKEFENYCHFVPSDNLSSIFQMQNGHSSRSCERFCDANLSHSLQIHYQLLDVGLRSLIMSPPSKISSPVKVVRDDRLTMMADLAPAVFMPQYRQAMDQRAVSIPIISKAIASMVDGSQTLGLKTMAESLIQSSGLNDSESAASTAANTPISNSDGLQHSIQLSLWRIAQTQLRKMKNPKKSESFFDNAESETPQTGTEIGLNMLLESETYSNDELLDCNSCLAMNPSTYKCPEDDEWPFDWMSEDSDEENSERSVFEHISVSDPTTSMESLFTSYSNASWCSSEMSDMLICEDTESVSLKDGSDLLCEF</sequence>
<name>A0A1V6T5M8_9EURO</name>
<dbReference type="EMBL" id="MLKD01000012">
    <property type="protein sequence ID" value="OQE21304.1"/>
    <property type="molecule type" value="Genomic_DNA"/>
</dbReference>
<organism evidence="1 2">
    <name type="scientific">Penicillium steckii</name>
    <dbReference type="NCBI Taxonomy" id="303698"/>
    <lineage>
        <taxon>Eukaryota</taxon>
        <taxon>Fungi</taxon>
        <taxon>Dikarya</taxon>
        <taxon>Ascomycota</taxon>
        <taxon>Pezizomycotina</taxon>
        <taxon>Eurotiomycetes</taxon>
        <taxon>Eurotiomycetidae</taxon>
        <taxon>Eurotiales</taxon>
        <taxon>Aspergillaceae</taxon>
        <taxon>Penicillium</taxon>
    </lineage>
</organism>
<evidence type="ECO:0000313" key="1">
    <source>
        <dbReference type="EMBL" id="OQE21304.1"/>
    </source>
</evidence>
<comment type="caution">
    <text evidence="1">The sequence shown here is derived from an EMBL/GenBank/DDBJ whole genome shotgun (WGS) entry which is preliminary data.</text>
</comment>
<proteinExistence type="predicted"/>
<accession>A0A1V6T5M8</accession>
<dbReference type="OrthoDB" id="4187154at2759"/>
<protein>
    <submittedName>
        <fullName evidence="1">Uncharacterized protein</fullName>
    </submittedName>
</protein>